<feature type="transmembrane region" description="Helical" evidence="7">
    <location>
        <begin position="88"/>
        <end position="110"/>
    </location>
</feature>
<comment type="subcellular location">
    <subcellularLocation>
        <location evidence="1">Cell membrane</location>
        <topology evidence="1">Multi-pass membrane protein</topology>
    </subcellularLocation>
</comment>
<proteinExistence type="inferred from homology"/>
<dbReference type="PANTHER" id="PTHR43663">
    <property type="entry name" value="CHROMATE TRANSPORT PROTEIN-RELATED"/>
    <property type="match status" value="1"/>
</dbReference>
<accession>A0A0H1R725</accession>
<dbReference type="InterPro" id="IPR052518">
    <property type="entry name" value="CHR_Transporter"/>
</dbReference>
<evidence type="ECO:0000256" key="7">
    <source>
        <dbReference type="SAM" id="Phobius"/>
    </source>
</evidence>
<evidence type="ECO:0000256" key="2">
    <source>
        <dbReference type="ARBA" id="ARBA00005262"/>
    </source>
</evidence>
<dbReference type="PATRIC" id="fig|1225564.3.peg.6425"/>
<organism evidence="8 9">
    <name type="scientific">Microvirga vignae</name>
    <dbReference type="NCBI Taxonomy" id="1225564"/>
    <lineage>
        <taxon>Bacteria</taxon>
        <taxon>Pseudomonadati</taxon>
        <taxon>Pseudomonadota</taxon>
        <taxon>Alphaproteobacteria</taxon>
        <taxon>Hyphomicrobiales</taxon>
        <taxon>Methylobacteriaceae</taxon>
        <taxon>Microvirga</taxon>
    </lineage>
</organism>
<sequence length="189" mass="20595">MLQVPTSETAPLKPHVGCRELFMAFCSVGLSGFGGVLPWARRMLVEQRRWLTDEEFTNIVSLCQFLPGPNITNVSICVGARFGGFRGAIAAVSGILFVPVIIVILLAMLYDAYGHIKPVQDAFRGISSAAAGLIVAMALKMAYPLHRSVRAMVFMALAIAAVLILKLPLIWILLTLVPLSIAVAWMMRR</sequence>
<dbReference type="Proteomes" id="UP000035489">
    <property type="component" value="Unassembled WGS sequence"/>
</dbReference>
<evidence type="ECO:0008006" key="10">
    <source>
        <dbReference type="Google" id="ProtNLM"/>
    </source>
</evidence>
<evidence type="ECO:0000256" key="4">
    <source>
        <dbReference type="ARBA" id="ARBA00022692"/>
    </source>
</evidence>
<dbReference type="InterPro" id="IPR003370">
    <property type="entry name" value="Chromate_transpt"/>
</dbReference>
<keyword evidence="3" id="KW-1003">Cell membrane</keyword>
<dbReference type="OrthoDB" id="8969999at2"/>
<dbReference type="EMBL" id="LCYG01000074">
    <property type="protein sequence ID" value="KLK90636.1"/>
    <property type="molecule type" value="Genomic_DNA"/>
</dbReference>
<dbReference type="STRING" id="1225564.AA309_24675"/>
<evidence type="ECO:0000256" key="1">
    <source>
        <dbReference type="ARBA" id="ARBA00004651"/>
    </source>
</evidence>
<dbReference type="GO" id="GO:0005886">
    <property type="term" value="C:plasma membrane"/>
    <property type="evidence" value="ECO:0007669"/>
    <property type="project" value="UniProtKB-SubCell"/>
</dbReference>
<name>A0A0H1R725_9HYPH</name>
<dbReference type="RefSeq" id="WP_047191685.1">
    <property type="nucleotide sequence ID" value="NZ_LCYG01000074.1"/>
</dbReference>
<dbReference type="PANTHER" id="PTHR43663:SF1">
    <property type="entry name" value="CHROMATE TRANSPORTER"/>
    <property type="match status" value="1"/>
</dbReference>
<evidence type="ECO:0000313" key="9">
    <source>
        <dbReference type="Proteomes" id="UP000035489"/>
    </source>
</evidence>
<comment type="similarity">
    <text evidence="2">Belongs to the chromate ion transporter (CHR) (TC 2.A.51) family.</text>
</comment>
<dbReference type="Pfam" id="PF02417">
    <property type="entry name" value="Chromate_transp"/>
    <property type="match status" value="1"/>
</dbReference>
<gene>
    <name evidence="8" type="ORF">AA309_24675</name>
</gene>
<dbReference type="GO" id="GO:0015109">
    <property type="term" value="F:chromate transmembrane transporter activity"/>
    <property type="evidence" value="ECO:0007669"/>
    <property type="project" value="InterPro"/>
</dbReference>
<protein>
    <recommendedName>
        <fullName evidence="10">Chromate transporter</fullName>
    </recommendedName>
</protein>
<feature type="transmembrane region" description="Helical" evidence="7">
    <location>
        <begin position="122"/>
        <end position="142"/>
    </location>
</feature>
<evidence type="ECO:0000256" key="3">
    <source>
        <dbReference type="ARBA" id="ARBA00022475"/>
    </source>
</evidence>
<evidence type="ECO:0000256" key="5">
    <source>
        <dbReference type="ARBA" id="ARBA00022989"/>
    </source>
</evidence>
<evidence type="ECO:0000313" key="8">
    <source>
        <dbReference type="EMBL" id="KLK90636.1"/>
    </source>
</evidence>
<dbReference type="AlphaFoldDB" id="A0A0H1R725"/>
<keyword evidence="5 7" id="KW-1133">Transmembrane helix</keyword>
<evidence type="ECO:0000256" key="6">
    <source>
        <dbReference type="ARBA" id="ARBA00023136"/>
    </source>
</evidence>
<keyword evidence="4 7" id="KW-0812">Transmembrane</keyword>
<feature type="transmembrane region" description="Helical" evidence="7">
    <location>
        <begin position="21"/>
        <end position="40"/>
    </location>
</feature>
<keyword evidence="6 7" id="KW-0472">Membrane</keyword>
<reference evidence="8 9" key="1">
    <citation type="submission" date="2015-05" db="EMBL/GenBank/DDBJ databases">
        <title>Draft genome sequence of Microvirga vignae strain BR3299, a novel nitrogen fixing bacteria isolated from Brazil semi-aired region.</title>
        <authorList>
            <person name="Zilli J.E."/>
            <person name="Passos S.R."/>
            <person name="Leite J."/>
            <person name="Baldani J.I."/>
            <person name="Xavier G.R."/>
            <person name="Rumjaneck N.G."/>
            <person name="Simoes-Araujo J.L."/>
        </authorList>
    </citation>
    <scope>NUCLEOTIDE SEQUENCE [LARGE SCALE GENOMIC DNA]</scope>
    <source>
        <strain evidence="8 9">BR3299</strain>
    </source>
</reference>
<comment type="caution">
    <text evidence="8">The sequence shown here is derived from an EMBL/GenBank/DDBJ whole genome shotgun (WGS) entry which is preliminary data.</text>
</comment>
<keyword evidence="9" id="KW-1185">Reference proteome</keyword>